<comment type="caution">
    <text evidence="1">The sequence shown here is derived from an EMBL/GenBank/DDBJ whole genome shotgun (WGS) entry which is preliminary data.</text>
</comment>
<reference evidence="1" key="1">
    <citation type="journal article" date="2023" name="Mol. Phylogenet. Evol.">
        <title>Genome-scale phylogeny and comparative genomics of the fungal order Sordariales.</title>
        <authorList>
            <person name="Hensen N."/>
            <person name="Bonometti L."/>
            <person name="Westerberg I."/>
            <person name="Brannstrom I.O."/>
            <person name="Guillou S."/>
            <person name="Cros-Aarteil S."/>
            <person name="Calhoun S."/>
            <person name="Haridas S."/>
            <person name="Kuo A."/>
            <person name="Mondo S."/>
            <person name="Pangilinan J."/>
            <person name="Riley R."/>
            <person name="LaButti K."/>
            <person name="Andreopoulos B."/>
            <person name="Lipzen A."/>
            <person name="Chen C."/>
            <person name="Yan M."/>
            <person name="Daum C."/>
            <person name="Ng V."/>
            <person name="Clum A."/>
            <person name="Steindorff A."/>
            <person name="Ohm R.A."/>
            <person name="Martin F."/>
            <person name="Silar P."/>
            <person name="Natvig D.O."/>
            <person name="Lalanne C."/>
            <person name="Gautier V."/>
            <person name="Ament-Velasquez S.L."/>
            <person name="Kruys A."/>
            <person name="Hutchinson M.I."/>
            <person name="Powell A.J."/>
            <person name="Barry K."/>
            <person name="Miller A.N."/>
            <person name="Grigoriev I.V."/>
            <person name="Debuchy R."/>
            <person name="Gladieux P."/>
            <person name="Hiltunen Thoren M."/>
            <person name="Johannesson H."/>
        </authorList>
    </citation>
    <scope>NUCLEOTIDE SEQUENCE</scope>
    <source>
        <strain evidence="1">CBS 560.94</strain>
    </source>
</reference>
<dbReference type="AlphaFoldDB" id="A0AAE0J7I9"/>
<protein>
    <submittedName>
        <fullName evidence="1">Uncharacterized protein</fullName>
    </submittedName>
</protein>
<keyword evidence="2" id="KW-1185">Reference proteome</keyword>
<name>A0AAE0J7I9_9PEZI</name>
<evidence type="ECO:0000313" key="1">
    <source>
        <dbReference type="EMBL" id="KAK3338309.1"/>
    </source>
</evidence>
<organism evidence="1 2">
    <name type="scientific">Neurospora tetraspora</name>
    <dbReference type="NCBI Taxonomy" id="94610"/>
    <lineage>
        <taxon>Eukaryota</taxon>
        <taxon>Fungi</taxon>
        <taxon>Dikarya</taxon>
        <taxon>Ascomycota</taxon>
        <taxon>Pezizomycotina</taxon>
        <taxon>Sordariomycetes</taxon>
        <taxon>Sordariomycetidae</taxon>
        <taxon>Sordariales</taxon>
        <taxon>Sordariaceae</taxon>
        <taxon>Neurospora</taxon>
    </lineage>
</organism>
<accession>A0AAE0J7I9</accession>
<evidence type="ECO:0000313" key="2">
    <source>
        <dbReference type="Proteomes" id="UP001278500"/>
    </source>
</evidence>
<dbReference type="RefSeq" id="XP_062677760.1">
    <property type="nucleotide sequence ID" value="XM_062830838.1"/>
</dbReference>
<dbReference type="GeneID" id="87867992"/>
<dbReference type="EMBL" id="JAUEPP010000008">
    <property type="protein sequence ID" value="KAK3338309.1"/>
    <property type="molecule type" value="Genomic_DNA"/>
</dbReference>
<dbReference type="Proteomes" id="UP001278500">
    <property type="component" value="Unassembled WGS sequence"/>
</dbReference>
<sequence length="276" mass="32098">MSSLEKPPDISQKVARSGIFNEEADLSSDVFALESQPTNKPAPKLPFFRFPPEIRFIIYRMAWAVDPKPHTVKKSGQLRTDYVKEQLSVVTKMGAVSHQMRIEAYSEFFHRTQAYFRWNTQMQGFSKHNVQVMARMQGSFLLKYHLQHVSLHWPENYEHRVATLRWLEGLEQLKTLKIVISNGPDLENRKGAHYSANAMRRLAVSLARRNAKSEKPFVIFESDRPELVDLWNDVDWFRSLVEDVANHDSEPPHQIIEQHLGCLNPLWAKSLAHRIL</sequence>
<proteinExistence type="predicted"/>
<reference evidence="1" key="2">
    <citation type="submission" date="2023-06" db="EMBL/GenBank/DDBJ databases">
        <authorList>
            <consortium name="Lawrence Berkeley National Laboratory"/>
            <person name="Haridas S."/>
            <person name="Hensen N."/>
            <person name="Bonometti L."/>
            <person name="Westerberg I."/>
            <person name="Brannstrom I.O."/>
            <person name="Guillou S."/>
            <person name="Cros-Aarteil S."/>
            <person name="Calhoun S."/>
            <person name="Kuo A."/>
            <person name="Mondo S."/>
            <person name="Pangilinan J."/>
            <person name="Riley R."/>
            <person name="Labutti K."/>
            <person name="Andreopoulos B."/>
            <person name="Lipzen A."/>
            <person name="Chen C."/>
            <person name="Yanf M."/>
            <person name="Daum C."/>
            <person name="Ng V."/>
            <person name="Clum A."/>
            <person name="Steindorff A."/>
            <person name="Ohm R."/>
            <person name="Martin F."/>
            <person name="Silar P."/>
            <person name="Natvig D."/>
            <person name="Lalanne C."/>
            <person name="Gautier V."/>
            <person name="Ament-Velasquez S.L."/>
            <person name="Kruys A."/>
            <person name="Hutchinson M.I."/>
            <person name="Powell A.J."/>
            <person name="Barry K."/>
            <person name="Miller A.N."/>
            <person name="Grigoriev I.V."/>
            <person name="Debuchy R."/>
            <person name="Gladieux P."/>
            <person name="Thoren M.H."/>
            <person name="Johannesson H."/>
        </authorList>
    </citation>
    <scope>NUCLEOTIDE SEQUENCE</scope>
    <source>
        <strain evidence="1">CBS 560.94</strain>
    </source>
</reference>
<gene>
    <name evidence="1" type="ORF">B0H65DRAFT_582055</name>
</gene>